<dbReference type="PANTHER" id="PTHR33744">
    <property type="entry name" value="CARBOHYDRATE DIACID REGULATOR"/>
    <property type="match status" value="1"/>
</dbReference>
<dbReference type="Proteomes" id="UP000675781">
    <property type="component" value="Unassembled WGS sequence"/>
</dbReference>
<dbReference type="AlphaFoldDB" id="A0A941ITM1"/>
<dbReference type="RefSeq" id="WP_051450430.1">
    <property type="nucleotide sequence ID" value="NZ_JAGSOG010000127.1"/>
</dbReference>
<keyword evidence="6" id="KW-1185">Reference proteome</keyword>
<dbReference type="InterPro" id="IPR051448">
    <property type="entry name" value="CdaR-like_regulators"/>
</dbReference>
<sequence>MAEQLAEFAPRLTDEIAAAILAAVPGVFDDPDSAAENRASTEASLVSIAHAMARAEDPTRIELPAATVAFGRTAVQRRVGSGVISHVYRAAHEVLWRWILAHIGEHSRDQRQLMQAVGLASAWLFACESVFVKAAEELYEAEQQQWLRSAAAVRGETINQIVEGSESNLERAESRLRYKLGRHHVAVTAWTQSAADLEDPSAVEAELGRAAELLGGESTLFHSTGLRSGVLWVGRDRAFDAETLASACHRLKPADGTRLAFGEPGHGLAGFRRTYFEAGHARRVALLRGTEAPPVSRYADQAVVAMATLDPDQAAIFVDRVLGPLSKPDAAVRRTAETVAAYLAENGSRVRTAQRLGIHGNTVRYRILQAERALGRSLDVGSVDLHVALMLLPAVRSRLKG</sequence>
<comment type="caution">
    <text evidence="5">The sequence shown here is derived from an EMBL/GenBank/DDBJ whole genome shotgun (WGS) entry which is preliminary data.</text>
</comment>
<dbReference type="InterPro" id="IPR042070">
    <property type="entry name" value="PucR_C-HTH_sf"/>
</dbReference>
<evidence type="ECO:0000259" key="4">
    <source>
        <dbReference type="Pfam" id="PF17853"/>
    </source>
</evidence>
<evidence type="ECO:0000256" key="1">
    <source>
        <dbReference type="ARBA" id="ARBA00006754"/>
    </source>
</evidence>
<dbReference type="InterPro" id="IPR041522">
    <property type="entry name" value="CdaR_GGDEF"/>
</dbReference>
<dbReference type="Pfam" id="PF13556">
    <property type="entry name" value="HTH_30"/>
    <property type="match status" value="1"/>
</dbReference>
<feature type="domain" description="RsbT co-antagonist protein RsbRD N-terminal" evidence="3">
    <location>
        <begin position="10"/>
        <end position="154"/>
    </location>
</feature>
<dbReference type="PANTHER" id="PTHR33744:SF1">
    <property type="entry name" value="DNA-BINDING TRANSCRIPTIONAL ACTIVATOR ADER"/>
    <property type="match status" value="1"/>
</dbReference>
<accession>A0A941ITM1</accession>
<dbReference type="InterPro" id="IPR025751">
    <property type="entry name" value="RsbRD_N_dom"/>
</dbReference>
<evidence type="ECO:0000313" key="5">
    <source>
        <dbReference type="EMBL" id="MBR7836143.1"/>
    </source>
</evidence>
<organism evidence="5 6">
    <name type="scientific">Actinospica durhamensis</name>
    <dbReference type="NCBI Taxonomy" id="1508375"/>
    <lineage>
        <taxon>Bacteria</taxon>
        <taxon>Bacillati</taxon>
        <taxon>Actinomycetota</taxon>
        <taxon>Actinomycetes</taxon>
        <taxon>Catenulisporales</taxon>
        <taxon>Actinospicaceae</taxon>
        <taxon>Actinospica</taxon>
    </lineage>
</organism>
<name>A0A941ITM1_9ACTN</name>
<comment type="similarity">
    <text evidence="1">Belongs to the CdaR family.</text>
</comment>
<dbReference type="Pfam" id="PF14361">
    <property type="entry name" value="RsbRD_N"/>
    <property type="match status" value="1"/>
</dbReference>
<evidence type="ECO:0000259" key="3">
    <source>
        <dbReference type="Pfam" id="PF14361"/>
    </source>
</evidence>
<reference evidence="5" key="1">
    <citation type="submission" date="2021-04" db="EMBL/GenBank/DDBJ databases">
        <title>Genome based classification of Actinospica acidithermotolerans sp. nov., an actinobacterium isolated from an Indonesian hot spring.</title>
        <authorList>
            <person name="Kusuma A.B."/>
            <person name="Putra K.E."/>
            <person name="Nafisah S."/>
            <person name="Loh J."/>
            <person name="Nouioui I."/>
            <person name="Goodfellow M."/>
        </authorList>
    </citation>
    <scope>NUCLEOTIDE SEQUENCE</scope>
    <source>
        <strain evidence="5">CSCA 57</strain>
    </source>
</reference>
<proteinExistence type="inferred from homology"/>
<dbReference type="Pfam" id="PF17853">
    <property type="entry name" value="GGDEF_2"/>
    <property type="match status" value="1"/>
</dbReference>
<evidence type="ECO:0000313" key="6">
    <source>
        <dbReference type="Proteomes" id="UP000675781"/>
    </source>
</evidence>
<protein>
    <submittedName>
        <fullName evidence="5">Helix-turn-helix domain-containing protein</fullName>
    </submittedName>
</protein>
<feature type="domain" description="CdaR GGDEF-like" evidence="4">
    <location>
        <begin position="166"/>
        <end position="284"/>
    </location>
</feature>
<dbReference type="InterPro" id="IPR025736">
    <property type="entry name" value="PucR_C-HTH_dom"/>
</dbReference>
<dbReference type="Gene3D" id="1.10.10.2840">
    <property type="entry name" value="PucR C-terminal helix-turn-helix domain"/>
    <property type="match status" value="1"/>
</dbReference>
<gene>
    <name evidence="5" type="ORF">KDL01_22895</name>
</gene>
<evidence type="ECO:0000259" key="2">
    <source>
        <dbReference type="Pfam" id="PF13556"/>
    </source>
</evidence>
<dbReference type="EMBL" id="JAGSOG010000127">
    <property type="protein sequence ID" value="MBR7836143.1"/>
    <property type="molecule type" value="Genomic_DNA"/>
</dbReference>
<feature type="domain" description="PucR C-terminal helix-turn-helix" evidence="2">
    <location>
        <begin position="336"/>
        <end position="390"/>
    </location>
</feature>